<proteinExistence type="predicted"/>
<dbReference type="VEuPathDB" id="FungiDB:PTTG_27105"/>
<sequence>MPLDFLRLSQRHTGEYLAKTVALVADKFGIQDWICGLVSNNAKNNKVMVKELKKLKWTRFRGETHWIRCFAHILNLIVQAILRPFGTQKRKKSANGSANSADFDSDESQFEDGDAEEQIQVFSRTGGDHSTSLLDGDSDEHSELQSLPGQDDDENDSLTEADIGQASEEDKGDYYTTNTCKLTLAKFRQIAKKLRYSPNSKAEFIDICQEKECHTPHNVERDVRTRWNSTFYQMKSIIWCEAAVLEWQRHKQHGLERKHHVDQSDIKLASDLVNVLGIFHDLTLQVSNAGSARLSNIVIYIDQITKHLLTIISDQKYPPALRNACRHGLKITNKYYSLTDTSPLYRIAILMHPSFKDEYFKLAKWEPEWIAKAIRLAREMWDSFYKLKKPTHCLTAPASTSKPRNNMLAGLGDAAAARSGNCSTDAFDDWLAGGLILDGNKPVNPIKWWLHQKSSGSMDGGLINMALDILSCTATSVDVEIAFSFDQDYISLKRHRLGAHSISRGMTVAFYSKNNMIEEGVLASWKEQILDSNKTSKKSKRKTIVVDDD</sequence>
<evidence type="ECO:0000256" key="1">
    <source>
        <dbReference type="SAM" id="MobiDB-lite"/>
    </source>
</evidence>
<dbReference type="EnsemblFungi" id="PTTG_27105-t43_1">
    <property type="protein sequence ID" value="PTTG_27105-t43_1-p1"/>
    <property type="gene ID" value="PTTG_27105"/>
</dbReference>
<evidence type="ECO:0000259" key="2">
    <source>
        <dbReference type="Pfam" id="PF05699"/>
    </source>
</evidence>
<dbReference type="InterPro" id="IPR008906">
    <property type="entry name" value="HATC_C_dom"/>
</dbReference>
<dbReference type="AlphaFoldDB" id="A0A180GQC5"/>
<organism evidence="3">
    <name type="scientific">Puccinia triticina (isolate 1-1 / race 1 (BBBD))</name>
    <name type="common">Brown leaf rust fungus</name>
    <dbReference type="NCBI Taxonomy" id="630390"/>
    <lineage>
        <taxon>Eukaryota</taxon>
        <taxon>Fungi</taxon>
        <taxon>Dikarya</taxon>
        <taxon>Basidiomycota</taxon>
        <taxon>Pucciniomycotina</taxon>
        <taxon>Pucciniomycetes</taxon>
        <taxon>Pucciniales</taxon>
        <taxon>Pucciniaceae</taxon>
        <taxon>Puccinia</taxon>
    </lineage>
</organism>
<feature type="domain" description="HAT C-terminal dimerisation" evidence="2">
    <location>
        <begin position="436"/>
        <end position="501"/>
    </location>
</feature>
<feature type="region of interest" description="Disordered" evidence="1">
    <location>
        <begin position="91"/>
        <end position="157"/>
    </location>
</feature>
<reference evidence="4 5" key="3">
    <citation type="journal article" date="2017" name="G3 (Bethesda)">
        <title>Comparative analysis highlights variable genome content of wheat rusts and divergence of the mating loci.</title>
        <authorList>
            <person name="Cuomo C.A."/>
            <person name="Bakkeren G."/>
            <person name="Khalil H.B."/>
            <person name="Panwar V."/>
            <person name="Joly D."/>
            <person name="Linning R."/>
            <person name="Sakthikumar S."/>
            <person name="Song X."/>
            <person name="Adiconis X."/>
            <person name="Fan L."/>
            <person name="Goldberg J.M."/>
            <person name="Levin J.Z."/>
            <person name="Young S."/>
            <person name="Zeng Q."/>
            <person name="Anikster Y."/>
            <person name="Bruce M."/>
            <person name="Wang M."/>
            <person name="Yin C."/>
            <person name="McCallum B."/>
            <person name="Szabo L.J."/>
            <person name="Hulbert S."/>
            <person name="Chen X."/>
            <person name="Fellers J.P."/>
        </authorList>
    </citation>
    <scope>NUCLEOTIDE SEQUENCE</scope>
    <source>
        <strain evidence="5">Isolate 1-1 / race 1 (BBBD)</strain>
        <strain evidence="4">isolate 1-1 / race 1 (BBBD)</strain>
    </source>
</reference>
<dbReference type="SUPFAM" id="SSF53098">
    <property type="entry name" value="Ribonuclease H-like"/>
    <property type="match status" value="1"/>
</dbReference>
<dbReference type="GO" id="GO:0006357">
    <property type="term" value="P:regulation of transcription by RNA polymerase II"/>
    <property type="evidence" value="ECO:0007669"/>
    <property type="project" value="TreeGrafter"/>
</dbReference>
<dbReference type="PANTHER" id="PTHR46169">
    <property type="entry name" value="DNA REPLICATION-RELATED ELEMENT FACTOR, ISOFORM A"/>
    <property type="match status" value="1"/>
</dbReference>
<dbReference type="InterPro" id="IPR012337">
    <property type="entry name" value="RNaseH-like_sf"/>
</dbReference>
<evidence type="ECO:0000313" key="4">
    <source>
        <dbReference type="EnsemblFungi" id="PTTG_27105-t43_1-p1"/>
    </source>
</evidence>
<dbReference type="PANTHER" id="PTHR46169:SF15">
    <property type="entry name" value="INNER CENTROMERE PROTEIN A-LIKE ISOFORM X1-RELATED"/>
    <property type="match status" value="1"/>
</dbReference>
<protein>
    <recommendedName>
        <fullName evidence="2">HAT C-terminal dimerisation domain-containing protein</fullName>
    </recommendedName>
</protein>
<reference evidence="3" key="2">
    <citation type="submission" date="2016-05" db="EMBL/GenBank/DDBJ databases">
        <title>Comparative analysis highlights variable genome content of wheat rusts and divergence of the mating loci.</title>
        <authorList>
            <person name="Cuomo C.A."/>
            <person name="Bakkeren G."/>
            <person name="Szabo L."/>
            <person name="Khalil H."/>
            <person name="Joly D."/>
            <person name="Goldberg J."/>
            <person name="Young S."/>
            <person name="Zeng Q."/>
            <person name="Fellers J."/>
        </authorList>
    </citation>
    <scope>NUCLEOTIDE SEQUENCE [LARGE SCALE GENOMIC DNA]</scope>
    <source>
        <strain evidence="3">1-1 BBBD Race 1</strain>
    </source>
</reference>
<dbReference type="OrthoDB" id="2505635at2759"/>
<keyword evidence="5" id="KW-1185">Reference proteome</keyword>
<dbReference type="Proteomes" id="UP000005240">
    <property type="component" value="Unassembled WGS sequence"/>
</dbReference>
<feature type="compositionally biased region" description="Polar residues" evidence="1">
    <location>
        <begin position="120"/>
        <end position="133"/>
    </location>
</feature>
<dbReference type="EMBL" id="ADAS02000043">
    <property type="protein sequence ID" value="OAV94163.1"/>
    <property type="molecule type" value="Genomic_DNA"/>
</dbReference>
<evidence type="ECO:0000313" key="5">
    <source>
        <dbReference type="Proteomes" id="UP000005240"/>
    </source>
</evidence>
<reference evidence="3" key="1">
    <citation type="submission" date="2009-11" db="EMBL/GenBank/DDBJ databases">
        <authorList>
            <consortium name="The Broad Institute Genome Sequencing Platform"/>
            <person name="Ward D."/>
            <person name="Feldgarden M."/>
            <person name="Earl A."/>
            <person name="Young S.K."/>
            <person name="Zeng Q."/>
            <person name="Koehrsen M."/>
            <person name="Alvarado L."/>
            <person name="Berlin A."/>
            <person name="Bochicchio J."/>
            <person name="Borenstein D."/>
            <person name="Chapman S.B."/>
            <person name="Chen Z."/>
            <person name="Engels R."/>
            <person name="Freedman E."/>
            <person name="Gellesch M."/>
            <person name="Goldberg J."/>
            <person name="Griggs A."/>
            <person name="Gujja S."/>
            <person name="Heilman E."/>
            <person name="Heiman D."/>
            <person name="Hepburn T."/>
            <person name="Howarth C."/>
            <person name="Jen D."/>
            <person name="Larson L."/>
            <person name="Lewis B."/>
            <person name="Mehta T."/>
            <person name="Park D."/>
            <person name="Pearson M."/>
            <person name="Roberts A."/>
            <person name="Saif S."/>
            <person name="Shea T."/>
            <person name="Shenoy N."/>
            <person name="Sisk P."/>
            <person name="Stolte C."/>
            <person name="Sykes S."/>
            <person name="Thomson T."/>
            <person name="Walk T."/>
            <person name="White J."/>
            <person name="Yandava C."/>
            <person name="Izard J."/>
            <person name="Baranova O.V."/>
            <person name="Blanton J.M."/>
            <person name="Tanner A.C."/>
            <person name="Dewhirst F.E."/>
            <person name="Haas B."/>
            <person name="Nusbaum C."/>
            <person name="Birren B."/>
        </authorList>
    </citation>
    <scope>NUCLEOTIDE SEQUENCE [LARGE SCALE GENOMIC DNA]</scope>
    <source>
        <strain evidence="3">1-1 BBBD Race 1</strain>
    </source>
</reference>
<name>A0A180GQC5_PUCT1</name>
<dbReference type="Pfam" id="PF05699">
    <property type="entry name" value="Dimer_Tnp_hAT"/>
    <property type="match status" value="1"/>
</dbReference>
<dbReference type="GO" id="GO:0005634">
    <property type="term" value="C:nucleus"/>
    <property type="evidence" value="ECO:0007669"/>
    <property type="project" value="TreeGrafter"/>
</dbReference>
<accession>A0A180GQC5</accession>
<dbReference type="GO" id="GO:0046983">
    <property type="term" value="F:protein dimerization activity"/>
    <property type="evidence" value="ECO:0007669"/>
    <property type="project" value="InterPro"/>
</dbReference>
<reference evidence="4" key="4">
    <citation type="submission" date="2025-05" db="UniProtKB">
        <authorList>
            <consortium name="EnsemblFungi"/>
        </authorList>
    </citation>
    <scope>IDENTIFICATION</scope>
    <source>
        <strain evidence="4">isolate 1-1 / race 1 (BBBD)</strain>
    </source>
</reference>
<evidence type="ECO:0000313" key="3">
    <source>
        <dbReference type="EMBL" id="OAV94163.1"/>
    </source>
</evidence>
<dbReference type="InterPro" id="IPR052717">
    <property type="entry name" value="Vacuolar_transposase_reg"/>
</dbReference>
<gene>
    <name evidence="3" type="ORF">PTTG_27105</name>
</gene>
<feature type="compositionally biased region" description="Acidic residues" evidence="1">
    <location>
        <begin position="103"/>
        <end position="117"/>
    </location>
</feature>